<accession>B9SNX9</accession>
<proteinExistence type="predicted"/>
<name>B9SNX9_RICCO</name>
<keyword evidence="2" id="KW-1185">Reference proteome</keyword>
<dbReference type="EMBL" id="EQ974054">
    <property type="protein sequence ID" value="EEF34697.1"/>
    <property type="molecule type" value="Genomic_DNA"/>
</dbReference>
<sequence length="67" mass="7533">MGTFGQRNKDPCPHGGGEVYLLLGRFYPWVLECRFVMEQHVSCGRIPKSHPYLALGCSPHSLLAFNL</sequence>
<dbReference type="InParanoid" id="B9SNX9"/>
<evidence type="ECO:0000313" key="1">
    <source>
        <dbReference type="EMBL" id="EEF34697.1"/>
    </source>
</evidence>
<gene>
    <name evidence="1" type="ORF">RCOM_0583100</name>
</gene>
<dbReference type="Proteomes" id="UP000008311">
    <property type="component" value="Unassembled WGS sequence"/>
</dbReference>
<protein>
    <submittedName>
        <fullName evidence="1">Uncharacterized protein</fullName>
    </submittedName>
</protein>
<reference evidence="2" key="1">
    <citation type="journal article" date="2010" name="Nat. Biotechnol.">
        <title>Draft genome sequence of the oilseed species Ricinus communis.</title>
        <authorList>
            <person name="Chan A.P."/>
            <person name="Crabtree J."/>
            <person name="Zhao Q."/>
            <person name="Lorenzi H."/>
            <person name="Orvis J."/>
            <person name="Puiu D."/>
            <person name="Melake-Berhan A."/>
            <person name="Jones K.M."/>
            <person name="Redman J."/>
            <person name="Chen G."/>
            <person name="Cahoon E.B."/>
            <person name="Gedil M."/>
            <person name="Stanke M."/>
            <person name="Haas B.J."/>
            <person name="Wortman J.R."/>
            <person name="Fraser-Liggett C.M."/>
            <person name="Ravel J."/>
            <person name="Rabinowicz P.D."/>
        </authorList>
    </citation>
    <scope>NUCLEOTIDE SEQUENCE [LARGE SCALE GENOMIC DNA]</scope>
    <source>
        <strain evidence="2">cv. Hale</strain>
    </source>
</reference>
<organism evidence="1 2">
    <name type="scientific">Ricinus communis</name>
    <name type="common">Castor bean</name>
    <dbReference type="NCBI Taxonomy" id="3988"/>
    <lineage>
        <taxon>Eukaryota</taxon>
        <taxon>Viridiplantae</taxon>
        <taxon>Streptophyta</taxon>
        <taxon>Embryophyta</taxon>
        <taxon>Tracheophyta</taxon>
        <taxon>Spermatophyta</taxon>
        <taxon>Magnoliopsida</taxon>
        <taxon>eudicotyledons</taxon>
        <taxon>Gunneridae</taxon>
        <taxon>Pentapetalae</taxon>
        <taxon>rosids</taxon>
        <taxon>fabids</taxon>
        <taxon>Malpighiales</taxon>
        <taxon>Euphorbiaceae</taxon>
        <taxon>Acalyphoideae</taxon>
        <taxon>Acalypheae</taxon>
        <taxon>Ricinus</taxon>
    </lineage>
</organism>
<evidence type="ECO:0000313" key="2">
    <source>
        <dbReference type="Proteomes" id="UP000008311"/>
    </source>
</evidence>
<dbReference type="AlphaFoldDB" id="B9SNX9"/>